<keyword evidence="2" id="KW-0963">Cytoplasm</keyword>
<dbReference type="PANTHER" id="PTHR12442:SF22">
    <property type="entry name" value="CYTOPLASMIC DYNEIN 1 INTERMEDIATE CHAIN-RELATED"/>
    <property type="match status" value="1"/>
</dbReference>
<dbReference type="PANTHER" id="PTHR12442">
    <property type="entry name" value="DYNEIN INTERMEDIATE CHAIN"/>
    <property type="match status" value="1"/>
</dbReference>
<evidence type="ECO:0000256" key="1">
    <source>
        <dbReference type="ARBA" id="ARBA00004496"/>
    </source>
</evidence>
<reference evidence="7" key="1">
    <citation type="submission" date="2023-08" db="EMBL/GenBank/DDBJ databases">
        <authorList>
            <person name="Audoor S."/>
            <person name="Bilcke G."/>
        </authorList>
    </citation>
    <scope>NUCLEOTIDE SEQUENCE</scope>
</reference>
<dbReference type="AlphaFoldDB" id="A0AAD2CVF3"/>
<dbReference type="SUPFAM" id="SSF50978">
    <property type="entry name" value="WD40 repeat-like"/>
    <property type="match status" value="1"/>
</dbReference>
<feature type="compositionally biased region" description="Polar residues" evidence="6">
    <location>
        <begin position="81"/>
        <end position="95"/>
    </location>
</feature>
<protein>
    <submittedName>
        <fullName evidence="7">Uncharacterized protein</fullName>
    </submittedName>
</protein>
<evidence type="ECO:0000313" key="7">
    <source>
        <dbReference type="EMBL" id="CAJ1943026.1"/>
    </source>
</evidence>
<feature type="region of interest" description="Disordered" evidence="6">
    <location>
        <begin position="61"/>
        <end position="106"/>
    </location>
</feature>
<dbReference type="GO" id="GO:0045504">
    <property type="term" value="F:dynein heavy chain binding"/>
    <property type="evidence" value="ECO:0007669"/>
    <property type="project" value="TreeGrafter"/>
</dbReference>
<dbReference type="Pfam" id="PF00400">
    <property type="entry name" value="WD40"/>
    <property type="match status" value="2"/>
</dbReference>
<dbReference type="GO" id="GO:0005868">
    <property type="term" value="C:cytoplasmic dynein complex"/>
    <property type="evidence" value="ECO:0007669"/>
    <property type="project" value="TreeGrafter"/>
</dbReference>
<dbReference type="EMBL" id="CAKOGP040001112">
    <property type="protein sequence ID" value="CAJ1943026.1"/>
    <property type="molecule type" value="Genomic_DNA"/>
</dbReference>
<dbReference type="InterPro" id="IPR036322">
    <property type="entry name" value="WD40_repeat_dom_sf"/>
</dbReference>
<name>A0AAD2CVF3_9STRA</name>
<keyword evidence="8" id="KW-1185">Reference proteome</keyword>
<organism evidence="7 8">
    <name type="scientific">Cylindrotheca closterium</name>
    <dbReference type="NCBI Taxonomy" id="2856"/>
    <lineage>
        <taxon>Eukaryota</taxon>
        <taxon>Sar</taxon>
        <taxon>Stramenopiles</taxon>
        <taxon>Ochrophyta</taxon>
        <taxon>Bacillariophyta</taxon>
        <taxon>Bacillariophyceae</taxon>
        <taxon>Bacillariophycidae</taxon>
        <taxon>Bacillariales</taxon>
        <taxon>Bacillariaceae</taxon>
        <taxon>Cylindrotheca</taxon>
    </lineage>
</organism>
<feature type="region of interest" description="Disordered" evidence="6">
    <location>
        <begin position="271"/>
        <end position="296"/>
    </location>
</feature>
<comment type="caution">
    <text evidence="7">The sequence shown here is derived from an EMBL/GenBank/DDBJ whole genome shotgun (WGS) entry which is preliminary data.</text>
</comment>
<feature type="compositionally biased region" description="Pro residues" evidence="6">
    <location>
        <begin position="68"/>
        <end position="78"/>
    </location>
</feature>
<dbReference type="GO" id="GO:0005737">
    <property type="term" value="C:cytoplasm"/>
    <property type="evidence" value="ECO:0007669"/>
    <property type="project" value="UniProtKB-SubCell"/>
</dbReference>
<proteinExistence type="predicted"/>
<dbReference type="InterPro" id="IPR015943">
    <property type="entry name" value="WD40/YVTN_repeat-like_dom_sf"/>
</dbReference>
<dbReference type="Gene3D" id="2.130.10.10">
    <property type="entry name" value="YVTN repeat-like/Quinoprotein amine dehydrogenase"/>
    <property type="match status" value="2"/>
</dbReference>
<evidence type="ECO:0000313" key="8">
    <source>
        <dbReference type="Proteomes" id="UP001295423"/>
    </source>
</evidence>
<feature type="repeat" description="WD" evidence="5">
    <location>
        <begin position="374"/>
        <end position="407"/>
    </location>
</feature>
<feature type="compositionally biased region" description="Acidic residues" evidence="6">
    <location>
        <begin position="122"/>
        <end position="145"/>
    </location>
</feature>
<evidence type="ECO:0000256" key="3">
    <source>
        <dbReference type="ARBA" id="ARBA00022574"/>
    </source>
</evidence>
<evidence type="ECO:0000256" key="2">
    <source>
        <dbReference type="ARBA" id="ARBA00022490"/>
    </source>
</evidence>
<dbReference type="InterPro" id="IPR050687">
    <property type="entry name" value="Dynein_IC"/>
</dbReference>
<feature type="compositionally biased region" description="Polar residues" evidence="6">
    <location>
        <begin position="271"/>
        <end position="281"/>
    </location>
</feature>
<dbReference type="InterPro" id="IPR001680">
    <property type="entry name" value="WD40_rpt"/>
</dbReference>
<gene>
    <name evidence="7" type="ORF">CYCCA115_LOCUS8240</name>
</gene>
<keyword evidence="3 5" id="KW-0853">WD repeat</keyword>
<feature type="compositionally biased region" description="Basic and acidic residues" evidence="6">
    <location>
        <begin position="12"/>
        <end position="25"/>
    </location>
</feature>
<evidence type="ECO:0000256" key="6">
    <source>
        <dbReference type="SAM" id="MobiDB-lite"/>
    </source>
</evidence>
<accession>A0AAD2CVF3</accession>
<dbReference type="SMART" id="SM00320">
    <property type="entry name" value="WD40"/>
    <property type="match status" value="6"/>
</dbReference>
<feature type="region of interest" description="Disordered" evidence="6">
    <location>
        <begin position="1"/>
        <end position="43"/>
    </location>
</feature>
<sequence>MADSARVQRQKALADKKKRLEELKARRLQRGTQTTRREAAKEQVETVKNLDAYIDGLLQVPAAGGAPTAPPPAPPVPETPSGNDETNGEVKQTPAQDEAEAAPAPVAPVIKMETFEMGTQTLEDDFPPSSDVDESEEVQDEEEEPGHDSIPELQPMAEEDAEVIAKVLTAEEVEQELKTETFSSFLNIASKKVERVLNSTFLADLLVDYDGESNGKKRIRASDGSAFLTSRQVYECSPWTQNRDVTDMDWSPLHTELMLCSYHMSTTSQSLGQQKGSTAVKNVSPDDSPSDSLAPRAGELMSDGLALVWNLAMPSRPEHIFTCGSPVTTTRFHPTESPLIIGGCQSGQVVVWDVRAGRMPVQKSSLVTTASGSSKGHTHPICSMEIVEGNTGLVTAAADGRVNFWSLANLRDPLESLQVGDSVSSLAVSPETDTLVCGDEMGNLYSISSSQSAIGGGNSQRSRRQMRKIEPGKSDSHFGLITSVSTKKLKAPARAGIQKGFLRGSGGLFLTAGVDWTVKMWSPAYTDKPLLSLVSHSYDYMSDVQWSPTHPGLMATASSNGTIGLWNFALSLEEPISGSDGIVVEPDGGSGRGLNRLKWSSDGRRMLVASADRVHALVLAEDVVRQKGDEDSRMMNHLLSRGLLDRTYNPEPTLV</sequence>
<keyword evidence="4" id="KW-0677">Repeat</keyword>
<comment type="subcellular location">
    <subcellularLocation>
        <location evidence="1">Cytoplasm</location>
    </subcellularLocation>
</comment>
<dbReference type="GO" id="GO:0045503">
    <property type="term" value="F:dynein light chain binding"/>
    <property type="evidence" value="ECO:0007669"/>
    <property type="project" value="TreeGrafter"/>
</dbReference>
<dbReference type="Proteomes" id="UP001295423">
    <property type="component" value="Unassembled WGS sequence"/>
</dbReference>
<evidence type="ECO:0000256" key="5">
    <source>
        <dbReference type="PROSITE-ProRule" id="PRU00221"/>
    </source>
</evidence>
<dbReference type="GO" id="GO:0010970">
    <property type="term" value="P:transport along microtubule"/>
    <property type="evidence" value="ECO:0007669"/>
    <property type="project" value="TreeGrafter"/>
</dbReference>
<feature type="region of interest" description="Disordered" evidence="6">
    <location>
        <begin position="121"/>
        <end position="153"/>
    </location>
</feature>
<dbReference type="PROSITE" id="PS50082">
    <property type="entry name" value="WD_REPEATS_2"/>
    <property type="match status" value="1"/>
</dbReference>
<evidence type="ECO:0000256" key="4">
    <source>
        <dbReference type="ARBA" id="ARBA00022737"/>
    </source>
</evidence>